<evidence type="ECO:0000259" key="1">
    <source>
        <dbReference type="PROSITE" id="PS51819"/>
    </source>
</evidence>
<dbReference type="CDD" id="cd06587">
    <property type="entry name" value="VOC"/>
    <property type="match status" value="1"/>
</dbReference>
<reference evidence="2 3" key="1">
    <citation type="journal article" date="2018" name="Int. J. Syst. Evol. Microbiol.">
        <title>Pseudooceanicola lipolyticus sp. nov., a marine alphaproteobacterium, reclassification of Oceanicola flagellatus as Pseudooceanicola flagellatus comb. nov. and emended description of the genus Pseudooceanicola.</title>
        <authorList>
            <person name="Huang M.-M."/>
            <person name="Guo L.-L."/>
            <person name="Wu Y.-H."/>
            <person name="Lai Q.-L."/>
            <person name="Shao Z.-Z."/>
            <person name="Wang C.-S."/>
            <person name="Wu M."/>
            <person name="Xu X.-W."/>
        </authorList>
    </citation>
    <scope>NUCLEOTIDE SEQUENCE [LARGE SCALE GENOMIC DNA]</scope>
    <source>
        <strain evidence="2 3">Ar-45</strain>
    </source>
</reference>
<comment type="caution">
    <text evidence="2">The sequence shown here is derived from an EMBL/GenBank/DDBJ whole genome shotgun (WGS) entry which is preliminary data.</text>
</comment>
<dbReference type="InterPro" id="IPR037523">
    <property type="entry name" value="VOC_core"/>
</dbReference>
<name>A0ABX4MSZ7_9RHOB</name>
<accession>A0ABX4MSZ7</accession>
<dbReference type="SUPFAM" id="SSF54593">
    <property type="entry name" value="Glyoxalase/Bleomycin resistance protein/Dihydroxybiphenyl dioxygenase"/>
    <property type="match status" value="1"/>
</dbReference>
<sequence length="129" mass="14405">MDMIRLEHANITVNNPEATAAWLCDVFGWKIRWQGAGMQTGRTVHVGGEDSYIALFTFDGPNAPPAARYRTQASLNHLAVFTDEDISEVEARVAKAGFEPINHGDYAPGRRFYFLDHDGIEWEVASHQA</sequence>
<dbReference type="InterPro" id="IPR004360">
    <property type="entry name" value="Glyas_Fos-R_dOase_dom"/>
</dbReference>
<evidence type="ECO:0000313" key="2">
    <source>
        <dbReference type="EMBL" id="PJE31829.1"/>
    </source>
</evidence>
<gene>
    <name evidence="2" type="ORF">CVM39_01620</name>
</gene>
<dbReference type="Proteomes" id="UP000231702">
    <property type="component" value="Unassembled WGS sequence"/>
</dbReference>
<dbReference type="Gene3D" id="3.10.180.10">
    <property type="entry name" value="2,3-Dihydroxybiphenyl 1,2-Dioxygenase, domain 1"/>
    <property type="match status" value="1"/>
</dbReference>
<dbReference type="Pfam" id="PF00903">
    <property type="entry name" value="Glyoxalase"/>
    <property type="match status" value="1"/>
</dbReference>
<proteinExistence type="predicted"/>
<dbReference type="EMBL" id="PGTD01000007">
    <property type="protein sequence ID" value="PJE31829.1"/>
    <property type="molecule type" value="Genomic_DNA"/>
</dbReference>
<protein>
    <submittedName>
        <fullName evidence="2">VOC family protein</fullName>
    </submittedName>
</protein>
<organism evidence="2 3">
    <name type="scientific">Pseudooceanicola antarcticus</name>
    <dbReference type="NCBI Taxonomy" id="1247613"/>
    <lineage>
        <taxon>Bacteria</taxon>
        <taxon>Pseudomonadati</taxon>
        <taxon>Pseudomonadota</taxon>
        <taxon>Alphaproteobacteria</taxon>
        <taxon>Rhodobacterales</taxon>
        <taxon>Paracoccaceae</taxon>
        <taxon>Pseudooceanicola</taxon>
    </lineage>
</organism>
<feature type="domain" description="VOC" evidence="1">
    <location>
        <begin position="5"/>
        <end position="127"/>
    </location>
</feature>
<dbReference type="PROSITE" id="PS51819">
    <property type="entry name" value="VOC"/>
    <property type="match status" value="1"/>
</dbReference>
<evidence type="ECO:0000313" key="3">
    <source>
        <dbReference type="Proteomes" id="UP000231702"/>
    </source>
</evidence>
<dbReference type="InterPro" id="IPR029068">
    <property type="entry name" value="Glyas_Bleomycin-R_OHBP_Dase"/>
</dbReference>
<keyword evidence="3" id="KW-1185">Reference proteome</keyword>